<gene>
    <name evidence="5" type="ORF">VTL71DRAFT_9972</name>
</gene>
<dbReference type="PANTHER" id="PTHR43008:SF9">
    <property type="entry name" value="OXIDOREDUCTASE"/>
    <property type="match status" value="1"/>
</dbReference>
<feature type="region of interest" description="Disordered" evidence="4">
    <location>
        <begin position="1"/>
        <end position="28"/>
    </location>
</feature>
<feature type="region of interest" description="Disordered" evidence="4">
    <location>
        <begin position="45"/>
        <end position="64"/>
    </location>
</feature>
<comment type="caution">
    <text evidence="5">The sequence shown here is derived from an EMBL/GenBank/DDBJ whole genome shotgun (WGS) entry which is preliminary data.</text>
</comment>
<feature type="compositionally biased region" description="Basic residues" evidence="4">
    <location>
        <begin position="1"/>
        <end position="10"/>
    </location>
</feature>
<name>A0ABR4BRA0_9HELO</name>
<proteinExistence type="inferred from homology"/>
<protein>
    <submittedName>
        <fullName evidence="5">Uncharacterized protein</fullName>
    </submittedName>
</protein>
<sequence length="1048" mass="115425">MQKALRHLASRRATALRSKPSQFRLHSSTSTSAAALQKSIVQDHALPPKDVQSQSPRSAGKPSVKDLFSLEGRTVVITGAGRGLGITLASAVLEAGGDAVCLDILPEPSQVEWASITKAGEETGRTATYHQCDITQEYEVEEAMSQVVGQAEKRNKPIRGLINCAGVQQMVDAIDYPTEGFKKILNINVTGSFLVAKHVARAIREAKGTGSIVFIASMSGQIANRVRFPVNAADINFAMNGSIFGHGMGYIWYQRFVVNSLSPGYIRTAMTDKLLEEKPDLEKQWMAGALLGRLGSVDDFKAPAIYLLTDGASFMTGDEGKPACAKCTSRGEDCRWDTNITFRLSGIGTDHPSMIQARNLNTPNGLQITQVTFDDGRVGSQDPRAYEEVPASVESATSPENQRDEDMQETESNCDVTLPENCLNPTNTTKTGPEGGSEPASNRDLRYNINNIQSSAQHCTSHDTRIITQIARNDGQTGTSCLQEDFGSTPLPSVTSAIDYIAELLPDVIHNHDNFGHFGSHDDPSGSRTQNLPSSSELASLDYLTSQANNMDFLASLSPQHNGWWQGSPNNVTGYLQAPFMGSTAQIDTPESLSPDNYIATYQDLHKTLYFHMVETARHNALTRQGTPDPSVEEHPLLVPGPSPSSFANNVPCESRERGLRLQNLTAGKLAHKRQFELWRNYLDEIAVWLDMFDDERHFQFKIPLLAKSADHLHYSILALSARHLERKLPSPSYTESLRLYQEAIQLIVKKLYTLDTTVIASCVLLCVLEMMCSSPKAWCRHLDGCSMLLEAAGINGVVGGVRESLFWCFARMDVWGGFLEDTLTKIPTSRWFIPSGTMTGAVAHFKAGNGSASYANYAVFLCASVVNVVSSRHGSVGQTKVESPSASTYSARWKALFNLLEDWYANRPEEMTPLMISPSDIHEPTQPFPAILYNCAPAVNGNQLYHAAAILMSQNKPKRDSIPRSPKSILWHAHQICGIAVSNKDHGARINSLQPLWIAGKLMSHKTEHRAILSLLSDMERDIGWATEWRANDLREYWGDEEDEEIY</sequence>
<dbReference type="InterPro" id="IPR036291">
    <property type="entry name" value="NAD(P)-bd_dom_sf"/>
</dbReference>
<evidence type="ECO:0000256" key="4">
    <source>
        <dbReference type="SAM" id="MobiDB-lite"/>
    </source>
</evidence>
<accession>A0ABR4BRA0</accession>
<dbReference type="Pfam" id="PF11951">
    <property type="entry name" value="Fungal_trans_2"/>
    <property type="match status" value="1"/>
</dbReference>
<dbReference type="Proteomes" id="UP001595075">
    <property type="component" value="Unassembled WGS sequence"/>
</dbReference>
<organism evidence="5 6">
    <name type="scientific">Oculimacula yallundae</name>
    <dbReference type="NCBI Taxonomy" id="86028"/>
    <lineage>
        <taxon>Eukaryota</taxon>
        <taxon>Fungi</taxon>
        <taxon>Dikarya</taxon>
        <taxon>Ascomycota</taxon>
        <taxon>Pezizomycotina</taxon>
        <taxon>Leotiomycetes</taxon>
        <taxon>Helotiales</taxon>
        <taxon>Ploettnerulaceae</taxon>
        <taxon>Oculimacula</taxon>
    </lineage>
</organism>
<evidence type="ECO:0000256" key="2">
    <source>
        <dbReference type="ARBA" id="ARBA00023002"/>
    </source>
</evidence>
<dbReference type="CDD" id="cd12148">
    <property type="entry name" value="fungal_TF_MHR"/>
    <property type="match status" value="1"/>
</dbReference>
<evidence type="ECO:0000256" key="3">
    <source>
        <dbReference type="ARBA" id="ARBA00023242"/>
    </source>
</evidence>
<reference evidence="5 6" key="1">
    <citation type="journal article" date="2024" name="Commun. Biol.">
        <title>Comparative genomic analysis of thermophilic fungi reveals convergent evolutionary adaptations and gene losses.</title>
        <authorList>
            <person name="Steindorff A.S."/>
            <person name="Aguilar-Pontes M.V."/>
            <person name="Robinson A.J."/>
            <person name="Andreopoulos B."/>
            <person name="LaButti K."/>
            <person name="Kuo A."/>
            <person name="Mondo S."/>
            <person name="Riley R."/>
            <person name="Otillar R."/>
            <person name="Haridas S."/>
            <person name="Lipzen A."/>
            <person name="Grimwood J."/>
            <person name="Schmutz J."/>
            <person name="Clum A."/>
            <person name="Reid I.D."/>
            <person name="Moisan M.C."/>
            <person name="Butler G."/>
            <person name="Nguyen T.T.M."/>
            <person name="Dewar K."/>
            <person name="Conant G."/>
            <person name="Drula E."/>
            <person name="Henrissat B."/>
            <person name="Hansel C."/>
            <person name="Singer S."/>
            <person name="Hutchinson M.I."/>
            <person name="de Vries R.P."/>
            <person name="Natvig D.O."/>
            <person name="Powell A.J."/>
            <person name="Tsang A."/>
            <person name="Grigoriev I.V."/>
        </authorList>
    </citation>
    <scope>NUCLEOTIDE SEQUENCE [LARGE SCALE GENOMIC DNA]</scope>
    <source>
        <strain evidence="5 6">CBS 494.80</strain>
    </source>
</reference>
<dbReference type="Pfam" id="PF13561">
    <property type="entry name" value="adh_short_C2"/>
    <property type="match status" value="1"/>
</dbReference>
<comment type="similarity">
    <text evidence="1">Belongs to the short-chain dehydrogenases/reductases (SDR) family.</text>
</comment>
<dbReference type="PANTHER" id="PTHR43008">
    <property type="entry name" value="BENZIL REDUCTASE"/>
    <property type="match status" value="1"/>
</dbReference>
<dbReference type="CDD" id="cd00067">
    <property type="entry name" value="GAL4"/>
    <property type="match status" value="1"/>
</dbReference>
<dbReference type="InterPro" id="IPR001138">
    <property type="entry name" value="Zn2Cys6_DnaBD"/>
</dbReference>
<evidence type="ECO:0000313" key="5">
    <source>
        <dbReference type="EMBL" id="KAL2060150.1"/>
    </source>
</evidence>
<dbReference type="InterPro" id="IPR002347">
    <property type="entry name" value="SDR_fam"/>
</dbReference>
<keyword evidence="2" id="KW-0560">Oxidoreductase</keyword>
<feature type="region of interest" description="Disordered" evidence="4">
    <location>
        <begin position="375"/>
        <end position="443"/>
    </location>
</feature>
<evidence type="ECO:0000313" key="6">
    <source>
        <dbReference type="Proteomes" id="UP001595075"/>
    </source>
</evidence>
<dbReference type="InterPro" id="IPR021858">
    <property type="entry name" value="Fun_TF"/>
</dbReference>
<dbReference type="PRINTS" id="PR00081">
    <property type="entry name" value="GDHRDH"/>
</dbReference>
<dbReference type="Gene3D" id="3.40.50.720">
    <property type="entry name" value="NAD(P)-binding Rossmann-like Domain"/>
    <property type="match status" value="1"/>
</dbReference>
<keyword evidence="6" id="KW-1185">Reference proteome</keyword>
<dbReference type="EMBL" id="JAZHXI010000024">
    <property type="protein sequence ID" value="KAL2060150.1"/>
    <property type="molecule type" value="Genomic_DNA"/>
</dbReference>
<evidence type="ECO:0000256" key="1">
    <source>
        <dbReference type="ARBA" id="ARBA00006484"/>
    </source>
</evidence>
<dbReference type="SUPFAM" id="SSF51735">
    <property type="entry name" value="NAD(P)-binding Rossmann-fold domains"/>
    <property type="match status" value="1"/>
</dbReference>
<keyword evidence="3" id="KW-0539">Nucleus</keyword>